<sequence>MVVFVGGLAVRADVRLGRYGCLAHLISDHRQVREVAEDYVEAVLDLVCAIPPGRASTYGVIAETIRAETGRGGPRVVGMVMSRYGGDTPWWRLVNARGDLPGDKRDRALPHWREEQTPLTRTDPPRVDLRRAGWEPGED</sequence>
<organism evidence="4 5">
    <name type="scientific">Candidatus Ruania gallistercoris</name>
    <dbReference type="NCBI Taxonomy" id="2838746"/>
    <lineage>
        <taxon>Bacteria</taxon>
        <taxon>Bacillati</taxon>
        <taxon>Actinomycetota</taxon>
        <taxon>Actinomycetes</taxon>
        <taxon>Micrococcales</taxon>
        <taxon>Ruaniaceae</taxon>
        <taxon>Ruania</taxon>
    </lineage>
</organism>
<name>A0A9D2J2T4_9MICO</name>
<protein>
    <submittedName>
        <fullName evidence="4">MGMT family protein</fullName>
    </submittedName>
</protein>
<reference evidence="4" key="1">
    <citation type="journal article" date="2021" name="PeerJ">
        <title>Extensive microbial diversity within the chicken gut microbiome revealed by metagenomics and culture.</title>
        <authorList>
            <person name="Gilroy R."/>
            <person name="Ravi A."/>
            <person name="Getino M."/>
            <person name="Pursley I."/>
            <person name="Horton D.L."/>
            <person name="Alikhan N.F."/>
            <person name="Baker D."/>
            <person name="Gharbi K."/>
            <person name="Hall N."/>
            <person name="Watson M."/>
            <person name="Adriaenssens E.M."/>
            <person name="Foster-Nyarko E."/>
            <person name="Jarju S."/>
            <person name="Secka A."/>
            <person name="Antonio M."/>
            <person name="Oren A."/>
            <person name="Chaudhuri R.R."/>
            <person name="La Ragione R."/>
            <person name="Hildebrand F."/>
            <person name="Pallen M.J."/>
        </authorList>
    </citation>
    <scope>NUCLEOTIDE SEQUENCE</scope>
    <source>
        <strain evidence="4">ChiGjej4B4-7305</strain>
    </source>
</reference>
<dbReference type="InterPro" id="IPR014048">
    <property type="entry name" value="MethylDNA_cys_MeTrfase_DNA-bd"/>
</dbReference>
<feature type="region of interest" description="Disordered" evidence="2">
    <location>
        <begin position="99"/>
        <end position="139"/>
    </location>
</feature>
<dbReference type="GO" id="GO:0003824">
    <property type="term" value="F:catalytic activity"/>
    <property type="evidence" value="ECO:0007669"/>
    <property type="project" value="InterPro"/>
</dbReference>
<keyword evidence="1" id="KW-0227">DNA damage</keyword>
<dbReference type="Proteomes" id="UP000824037">
    <property type="component" value="Unassembled WGS sequence"/>
</dbReference>
<evidence type="ECO:0000259" key="3">
    <source>
        <dbReference type="Pfam" id="PF01035"/>
    </source>
</evidence>
<feature type="compositionally biased region" description="Basic and acidic residues" evidence="2">
    <location>
        <begin position="123"/>
        <end position="133"/>
    </location>
</feature>
<evidence type="ECO:0000313" key="5">
    <source>
        <dbReference type="Proteomes" id="UP000824037"/>
    </source>
</evidence>
<reference evidence="4" key="2">
    <citation type="submission" date="2021-04" db="EMBL/GenBank/DDBJ databases">
        <authorList>
            <person name="Gilroy R."/>
        </authorList>
    </citation>
    <scope>NUCLEOTIDE SEQUENCE</scope>
    <source>
        <strain evidence="4">ChiGjej4B4-7305</strain>
    </source>
</reference>
<comment type="caution">
    <text evidence="4">The sequence shown here is derived from an EMBL/GenBank/DDBJ whole genome shotgun (WGS) entry which is preliminary data.</text>
</comment>
<feature type="compositionally biased region" description="Basic and acidic residues" evidence="2">
    <location>
        <begin position="100"/>
        <end position="116"/>
    </location>
</feature>
<accession>A0A9D2J2T4</accession>
<feature type="domain" description="Methylated-DNA-[protein]-cysteine S-methyltransferase DNA binding" evidence="3">
    <location>
        <begin position="41"/>
        <end position="105"/>
    </location>
</feature>
<dbReference type="InterPro" id="IPR036388">
    <property type="entry name" value="WH-like_DNA-bd_sf"/>
</dbReference>
<dbReference type="Gene3D" id="1.10.10.10">
    <property type="entry name" value="Winged helix-like DNA-binding domain superfamily/Winged helix DNA-binding domain"/>
    <property type="match status" value="1"/>
</dbReference>
<evidence type="ECO:0000313" key="4">
    <source>
        <dbReference type="EMBL" id="HIZ34865.1"/>
    </source>
</evidence>
<dbReference type="SUPFAM" id="SSF46767">
    <property type="entry name" value="Methylated DNA-protein cysteine methyltransferase, C-terminal domain"/>
    <property type="match status" value="1"/>
</dbReference>
<evidence type="ECO:0000256" key="2">
    <source>
        <dbReference type="SAM" id="MobiDB-lite"/>
    </source>
</evidence>
<dbReference type="EMBL" id="DXBY01000060">
    <property type="protein sequence ID" value="HIZ34865.1"/>
    <property type="molecule type" value="Genomic_DNA"/>
</dbReference>
<dbReference type="PANTHER" id="PTHR42942">
    <property type="entry name" value="6-O-METHYLGUANINE DNA METHYLTRANSFERASE"/>
    <property type="match status" value="1"/>
</dbReference>
<dbReference type="Pfam" id="PF01035">
    <property type="entry name" value="DNA_binding_1"/>
    <property type="match status" value="1"/>
</dbReference>
<evidence type="ECO:0000256" key="1">
    <source>
        <dbReference type="ARBA" id="ARBA00022763"/>
    </source>
</evidence>
<proteinExistence type="predicted"/>
<dbReference type="InterPro" id="IPR036217">
    <property type="entry name" value="MethylDNA_cys_MeTrfase_DNAb"/>
</dbReference>
<dbReference type="GO" id="GO:0006281">
    <property type="term" value="P:DNA repair"/>
    <property type="evidence" value="ECO:0007669"/>
    <property type="project" value="InterPro"/>
</dbReference>
<gene>
    <name evidence="4" type="ORF">H9815_03735</name>
</gene>
<dbReference type="PANTHER" id="PTHR42942:SF1">
    <property type="entry name" value="ALKYLTRANSFERASE-LIKE PROTEIN 1"/>
    <property type="match status" value="1"/>
</dbReference>
<dbReference type="AlphaFoldDB" id="A0A9D2J2T4"/>
<dbReference type="InterPro" id="IPR052520">
    <property type="entry name" value="ATL_DNA_repair"/>
</dbReference>
<dbReference type="CDD" id="cd06445">
    <property type="entry name" value="ATase"/>
    <property type="match status" value="1"/>
</dbReference>